<evidence type="ECO:0000313" key="2">
    <source>
        <dbReference type="EMBL" id="SVA37767.1"/>
    </source>
</evidence>
<name>A0A381VDP4_9ZZZZ</name>
<protein>
    <recommendedName>
        <fullName evidence="1">Ppx/GppA phosphatase N-terminal domain-containing protein</fullName>
    </recommendedName>
</protein>
<proteinExistence type="predicted"/>
<dbReference type="GO" id="GO:0016462">
    <property type="term" value="F:pyrophosphatase activity"/>
    <property type="evidence" value="ECO:0007669"/>
    <property type="project" value="TreeGrafter"/>
</dbReference>
<organism evidence="2">
    <name type="scientific">marine metagenome</name>
    <dbReference type="NCBI Taxonomy" id="408172"/>
    <lineage>
        <taxon>unclassified sequences</taxon>
        <taxon>metagenomes</taxon>
        <taxon>ecological metagenomes</taxon>
    </lineage>
</organism>
<dbReference type="Gene3D" id="3.30.420.150">
    <property type="entry name" value="Exopolyphosphatase. Domain 2"/>
    <property type="match status" value="1"/>
</dbReference>
<reference evidence="2" key="1">
    <citation type="submission" date="2018-05" db="EMBL/GenBank/DDBJ databases">
        <authorList>
            <person name="Lanie J.A."/>
            <person name="Ng W.-L."/>
            <person name="Kazmierczak K.M."/>
            <person name="Andrzejewski T.M."/>
            <person name="Davidsen T.M."/>
            <person name="Wayne K.J."/>
            <person name="Tettelin H."/>
            <person name="Glass J.I."/>
            <person name="Rusch D."/>
            <person name="Podicherti R."/>
            <person name="Tsui H.-C.T."/>
            <person name="Winkler M.E."/>
        </authorList>
    </citation>
    <scope>NUCLEOTIDE SEQUENCE</scope>
</reference>
<dbReference type="SUPFAM" id="SSF53067">
    <property type="entry name" value="Actin-like ATPase domain"/>
    <property type="match status" value="2"/>
</dbReference>
<dbReference type="CDD" id="cd24054">
    <property type="entry name" value="ASKHA_NBD_AaPPX-GppA_MtPPX2-like"/>
    <property type="match status" value="1"/>
</dbReference>
<dbReference type="Pfam" id="PF02541">
    <property type="entry name" value="Ppx-GppA"/>
    <property type="match status" value="1"/>
</dbReference>
<gene>
    <name evidence="2" type="ORF">METZ01_LOCUS90621</name>
</gene>
<dbReference type="InterPro" id="IPR003695">
    <property type="entry name" value="Ppx_GppA_N"/>
</dbReference>
<dbReference type="Gene3D" id="3.30.420.40">
    <property type="match status" value="1"/>
</dbReference>
<dbReference type="InterPro" id="IPR043129">
    <property type="entry name" value="ATPase_NBD"/>
</dbReference>
<dbReference type="PANTHER" id="PTHR30005">
    <property type="entry name" value="EXOPOLYPHOSPHATASE"/>
    <property type="match status" value="1"/>
</dbReference>
<sequence>MRRGVIDIGTNSVKLLIADLRGDEISPHLETSRQTRLGRGLYSGGKLQAEPIQATVAAVNELLALAKANDCSDTRIIATSAVRDSSNPAELLDALGQAVDVLSGDNEAQLVFAGVMGCPRLAKSPTLVIDIGGGSTEFIVGDVGGVRFYTSIPLGSVRLMERHAVSDPPAGGELETVCKSIDQALSETSLPGLRGQLNAPGQAQQFAMIGSGGMAGILAKMELADDTYDRERMEAVELPLDRVTAWRERLWGLTLSRRREITGLPPKRADVALFGSLIYEQAMRHLGFAALRVSTRGIRFGVLRSK</sequence>
<dbReference type="EMBL" id="UINC01008389">
    <property type="protein sequence ID" value="SVA37767.1"/>
    <property type="molecule type" value="Genomic_DNA"/>
</dbReference>
<dbReference type="AlphaFoldDB" id="A0A381VDP4"/>
<feature type="domain" description="Ppx/GppA phosphatase N-terminal" evidence="1">
    <location>
        <begin position="18"/>
        <end position="305"/>
    </location>
</feature>
<dbReference type="InterPro" id="IPR050273">
    <property type="entry name" value="GppA/Ppx_hydrolase"/>
</dbReference>
<evidence type="ECO:0000259" key="1">
    <source>
        <dbReference type="Pfam" id="PF02541"/>
    </source>
</evidence>
<dbReference type="PANTHER" id="PTHR30005:SF0">
    <property type="entry name" value="RETROGRADE REGULATION PROTEIN 2"/>
    <property type="match status" value="1"/>
</dbReference>
<accession>A0A381VDP4</accession>